<dbReference type="EMBL" id="AP025739">
    <property type="protein sequence ID" value="BDI33448.1"/>
    <property type="molecule type" value="Genomic_DNA"/>
</dbReference>
<organism evidence="1 2">
    <name type="scientific">Capsulimonas corticalis</name>
    <dbReference type="NCBI Taxonomy" id="2219043"/>
    <lineage>
        <taxon>Bacteria</taxon>
        <taxon>Bacillati</taxon>
        <taxon>Armatimonadota</taxon>
        <taxon>Armatimonadia</taxon>
        <taxon>Capsulimonadales</taxon>
        <taxon>Capsulimonadaceae</taxon>
        <taxon>Capsulimonas</taxon>
    </lineage>
</organism>
<evidence type="ECO:0000313" key="1">
    <source>
        <dbReference type="EMBL" id="BDI33448.1"/>
    </source>
</evidence>
<name>A0A402D5N5_9BACT</name>
<dbReference type="KEGG" id="ccot:CCAX7_54990"/>
<accession>A0A402D5N5</accession>
<protein>
    <submittedName>
        <fullName evidence="1">Uncharacterized protein</fullName>
    </submittedName>
</protein>
<sequence>MVIEWDNCPPDAIASYYLRLPIRKGDVREDREDFANGFLRLPIGETKCSGPIEGHYLRELTSYAEKYEVLTPFREGCHIEWDALTLNLRAYAVFEDHVSRIFPNASRRDTPAGESEYLVRMTGTQARVMDHALDLYDSVQRGEIAEVEEAISYSIRDTVLSTDPDTPEAIATRRAQFNNMAVLRSLLQGMRLLIPRQDDGDPRTMAARRASEMRQAIRQQFWSEHPERYGDAWDIVIESDQPLISIERIRKDTI</sequence>
<proteinExistence type="predicted"/>
<dbReference type="AlphaFoldDB" id="A0A402D5N5"/>
<gene>
    <name evidence="1" type="ORF">CCAX7_54990</name>
</gene>
<evidence type="ECO:0000313" key="2">
    <source>
        <dbReference type="Proteomes" id="UP000287394"/>
    </source>
</evidence>
<keyword evidence="2" id="KW-1185">Reference proteome</keyword>
<dbReference type="Proteomes" id="UP000287394">
    <property type="component" value="Chromosome"/>
</dbReference>
<reference evidence="1 2" key="1">
    <citation type="journal article" date="2019" name="Int. J. Syst. Evol. Microbiol.">
        <title>Capsulimonas corticalis gen. nov., sp. nov., an aerobic capsulated bacterium, of a novel bacterial order, Capsulimonadales ord. nov., of the class Armatimonadia of the phylum Armatimonadetes.</title>
        <authorList>
            <person name="Li J."/>
            <person name="Kudo C."/>
            <person name="Tonouchi A."/>
        </authorList>
    </citation>
    <scope>NUCLEOTIDE SEQUENCE [LARGE SCALE GENOMIC DNA]</scope>
    <source>
        <strain evidence="1 2">AX-7</strain>
    </source>
</reference>